<feature type="compositionally biased region" description="Basic and acidic residues" evidence="2">
    <location>
        <begin position="87"/>
        <end position="100"/>
    </location>
</feature>
<dbReference type="OrthoDB" id="3598281at2759"/>
<name>A0A8H4XDW0_9HYPO</name>
<sequence length="935" mass="106161">MPAYNADVPVPSIETASQANRVSGDSLSLDSPHRLRTPSVSVTPPRPSPSLQDGVTRRSNGSGQDTIATGMSNIRLSDSNGISNMHDLSRAVEAAEKETETPAASLSPEPTDSRTATPRQRRRSRRSSARADQSRHDVLEEDLPQDAFHTPQFQQAFRDAKQLMSNVEGVLGSSSLHNDQESTMRRLYEQAGELARFEYPSTRTVGFVGDSGVGKSSLLNSLLDTKGLARTSNSGEACTCVVTEYHYHNRDTLSIEVELFTLEELRDQLSAMLQTYRHFHLNGDEMEDAERRDMEASANVAKDTFRAMFRDQMNDEAFLIDSPEDVVLRRLARWAESLFYCVDGVVLGASKERSVGTVAFYPKHQACLYSFFSLKDEAYSEPGLRDLNSARRIITERYLLNCNEIFAICNIGRAVTDEGVNQVFELARRAHMSNVGIVCTRSDDIIAQEAVRDWRGPKAKDIGKLLEAIDTDDRDEKEVREEIADYEGDEDLSDDEMIHRGQLYRRQENIRTRNRNHHFELKTYLVTTRNTFVTRELRGRYNERVATDEIKVFCVSNKDYWDHREEPKQTSGPFLQLSGILQVRKYCISIVANSQRRFATQYMRDQIPALVAQVDLWVQSGARSASEERREALCRTLDEVERQLRRKLTSVESATNRIAHHIKRDFAEYVYGRRRIAAWSRSARDASEEWAGWHHASYSAFCRQYGDHTTPAVGSRNWNEEAIAGMVQELENPWQDLCVSLKQGQTDLVDHIISATNTATERFENELDNDYETTAPLMQTLATRQQILLDSVERGYDQFETDLNVLRVDALSGIRSSIFGTEMESPYRRCNQEGGRGSDGRRKAIIGAAIAGEDIFTKLMRRLKDEFSTKADGSQHKVQEDITAYLNVVQETFDLVRSENVARESEQDPDFRLRVEEVVRIGRDTIRRVQGITGV</sequence>
<accession>A0A8H4XDW0</accession>
<dbReference type="Pfam" id="PF24564">
    <property type="entry name" value="DUF7605"/>
    <property type="match status" value="1"/>
</dbReference>
<evidence type="ECO:0000256" key="1">
    <source>
        <dbReference type="SAM" id="Coils"/>
    </source>
</evidence>
<feature type="compositionally biased region" description="Basic residues" evidence="2">
    <location>
        <begin position="119"/>
        <end position="128"/>
    </location>
</feature>
<feature type="coiled-coil region" evidence="1">
    <location>
        <begin position="623"/>
        <end position="657"/>
    </location>
</feature>
<dbReference type="InterPro" id="IPR027417">
    <property type="entry name" value="P-loop_NTPase"/>
</dbReference>
<evidence type="ECO:0000259" key="3">
    <source>
        <dbReference type="Pfam" id="PF24564"/>
    </source>
</evidence>
<protein>
    <recommendedName>
        <fullName evidence="3">DUF7605 domain-containing protein</fullName>
    </recommendedName>
</protein>
<dbReference type="EMBL" id="JABEYC010000965">
    <property type="protein sequence ID" value="KAF4971538.1"/>
    <property type="molecule type" value="Genomic_DNA"/>
</dbReference>
<gene>
    <name evidence="4" type="ORF">FZEAL_9822</name>
</gene>
<feature type="compositionally biased region" description="Polar residues" evidence="2">
    <location>
        <begin position="51"/>
        <end position="83"/>
    </location>
</feature>
<reference evidence="4" key="2">
    <citation type="submission" date="2020-05" db="EMBL/GenBank/DDBJ databases">
        <authorList>
            <person name="Kim H.-S."/>
            <person name="Proctor R.H."/>
            <person name="Brown D.W."/>
        </authorList>
    </citation>
    <scope>NUCLEOTIDE SEQUENCE</scope>
    <source>
        <strain evidence="4">NRRL 22465</strain>
    </source>
</reference>
<dbReference type="PANTHER" id="PTHR36681">
    <property type="entry name" value="NUCLEAR GTPASE, GERMINAL CENTER-ASSOCIATED, TANDEM DUPLICATE 3"/>
    <property type="match status" value="1"/>
</dbReference>
<evidence type="ECO:0000313" key="5">
    <source>
        <dbReference type="Proteomes" id="UP000635477"/>
    </source>
</evidence>
<keyword evidence="1" id="KW-0175">Coiled coil</keyword>
<organism evidence="4 5">
    <name type="scientific">Fusarium zealandicum</name>
    <dbReference type="NCBI Taxonomy" id="1053134"/>
    <lineage>
        <taxon>Eukaryota</taxon>
        <taxon>Fungi</taxon>
        <taxon>Dikarya</taxon>
        <taxon>Ascomycota</taxon>
        <taxon>Pezizomycotina</taxon>
        <taxon>Sordariomycetes</taxon>
        <taxon>Hypocreomycetidae</taxon>
        <taxon>Hypocreales</taxon>
        <taxon>Nectriaceae</taxon>
        <taxon>Fusarium</taxon>
        <taxon>Fusarium staphyleae species complex</taxon>
    </lineage>
</organism>
<dbReference type="Gene3D" id="3.40.50.300">
    <property type="entry name" value="P-loop containing nucleotide triphosphate hydrolases"/>
    <property type="match status" value="1"/>
</dbReference>
<dbReference type="PANTHER" id="PTHR36681:SF3">
    <property type="entry name" value="NUCLEAR GTPASE, GERMINAL CENTER-ASSOCIATED, TANDEM DUPLICATE 3"/>
    <property type="match status" value="1"/>
</dbReference>
<dbReference type="Proteomes" id="UP000635477">
    <property type="component" value="Unassembled WGS sequence"/>
</dbReference>
<proteinExistence type="predicted"/>
<comment type="caution">
    <text evidence="4">The sequence shown here is derived from an EMBL/GenBank/DDBJ whole genome shotgun (WGS) entry which is preliminary data.</text>
</comment>
<evidence type="ECO:0000256" key="2">
    <source>
        <dbReference type="SAM" id="MobiDB-lite"/>
    </source>
</evidence>
<feature type="region of interest" description="Disordered" evidence="2">
    <location>
        <begin position="1"/>
        <end position="142"/>
    </location>
</feature>
<feature type="compositionally biased region" description="Polar residues" evidence="2">
    <location>
        <begin position="14"/>
        <end position="29"/>
    </location>
</feature>
<feature type="domain" description="DUF7605" evidence="3">
    <location>
        <begin position="674"/>
        <end position="856"/>
    </location>
</feature>
<reference evidence="4" key="1">
    <citation type="journal article" date="2020" name="BMC Genomics">
        <title>Correction to: Identification and distribution of gene clusters required for synthesis of sphingolipid metabolism inhibitors in diverse species of the filamentous fungus Fusarium.</title>
        <authorList>
            <person name="Kim H.S."/>
            <person name="Lohmar J.M."/>
            <person name="Busman M."/>
            <person name="Brown D.W."/>
            <person name="Naumann T.A."/>
            <person name="Divon H.H."/>
            <person name="Lysoe E."/>
            <person name="Uhlig S."/>
            <person name="Proctor R.H."/>
        </authorList>
    </citation>
    <scope>NUCLEOTIDE SEQUENCE</scope>
    <source>
        <strain evidence="4">NRRL 22465</strain>
    </source>
</reference>
<keyword evidence="5" id="KW-1185">Reference proteome</keyword>
<evidence type="ECO:0000313" key="4">
    <source>
        <dbReference type="EMBL" id="KAF4971538.1"/>
    </source>
</evidence>
<dbReference type="AlphaFoldDB" id="A0A8H4XDW0"/>
<dbReference type="SUPFAM" id="SSF52540">
    <property type="entry name" value="P-loop containing nucleoside triphosphate hydrolases"/>
    <property type="match status" value="1"/>
</dbReference>
<dbReference type="InterPro" id="IPR056024">
    <property type="entry name" value="DUF7605"/>
</dbReference>